<evidence type="ECO:0000313" key="2">
    <source>
        <dbReference type="Proteomes" id="UP001055439"/>
    </source>
</evidence>
<organism evidence="1 2">
    <name type="scientific">Musa troglodytarum</name>
    <name type="common">fe'i banana</name>
    <dbReference type="NCBI Taxonomy" id="320322"/>
    <lineage>
        <taxon>Eukaryota</taxon>
        <taxon>Viridiplantae</taxon>
        <taxon>Streptophyta</taxon>
        <taxon>Embryophyta</taxon>
        <taxon>Tracheophyta</taxon>
        <taxon>Spermatophyta</taxon>
        <taxon>Magnoliopsida</taxon>
        <taxon>Liliopsida</taxon>
        <taxon>Zingiberales</taxon>
        <taxon>Musaceae</taxon>
        <taxon>Musa</taxon>
    </lineage>
</organism>
<keyword evidence="2" id="KW-1185">Reference proteome</keyword>
<proteinExistence type="predicted"/>
<accession>A0A9E7KX18</accession>
<dbReference type="AlphaFoldDB" id="A0A9E7KX18"/>
<evidence type="ECO:0000313" key="1">
    <source>
        <dbReference type="EMBL" id="URE37463.1"/>
    </source>
</evidence>
<reference evidence="1" key="1">
    <citation type="submission" date="2022-05" db="EMBL/GenBank/DDBJ databases">
        <title>The Musa troglodytarum L. genome provides insights into the mechanism of non-climacteric behaviour and enrichment of carotenoids.</title>
        <authorList>
            <person name="Wang J."/>
        </authorList>
    </citation>
    <scope>NUCLEOTIDE SEQUENCE</scope>
    <source>
        <tissue evidence="1">Leaf</tissue>
    </source>
</reference>
<name>A0A9E7KX18_9LILI</name>
<dbReference type="Proteomes" id="UP001055439">
    <property type="component" value="Chromosome 8"/>
</dbReference>
<dbReference type="EMBL" id="CP097510">
    <property type="protein sequence ID" value="URE37463.1"/>
    <property type="molecule type" value="Genomic_DNA"/>
</dbReference>
<sequence length="59" mass="6578">MANGLVDDRLIEHPTLSIDAPIIQSYQGNEHTNVKWQLSSHFVCVLQLESGLVLTESTE</sequence>
<protein>
    <submittedName>
        <fullName evidence="1">Uncharacterized protein</fullName>
    </submittedName>
</protein>
<gene>
    <name evidence="1" type="ORF">MUK42_05742</name>
</gene>
<dbReference type="OrthoDB" id="153872at2759"/>